<evidence type="ECO:0000313" key="3">
    <source>
        <dbReference type="EMBL" id="MBB5182836.1"/>
    </source>
</evidence>
<dbReference type="EMBL" id="JACHHK010000003">
    <property type="protein sequence ID" value="MBB5182836.1"/>
    <property type="molecule type" value="Genomic_DNA"/>
</dbReference>
<proteinExistence type="predicted"/>
<keyword evidence="4" id="KW-1185">Reference proteome</keyword>
<protein>
    <submittedName>
        <fullName evidence="3">Uncharacterized protein</fullName>
    </submittedName>
</protein>
<gene>
    <name evidence="3" type="ORF">HNQ47_000856</name>
</gene>
<name>A0A7W8CWY1_9FIRM</name>
<keyword evidence="2" id="KW-0472">Membrane</keyword>
<evidence type="ECO:0000313" key="4">
    <source>
        <dbReference type="Proteomes" id="UP000539953"/>
    </source>
</evidence>
<dbReference type="RefSeq" id="WP_183327891.1">
    <property type="nucleotide sequence ID" value="NZ_JACHHK010000003.1"/>
</dbReference>
<dbReference type="Proteomes" id="UP000539953">
    <property type="component" value="Unassembled WGS sequence"/>
</dbReference>
<accession>A0A7W8CWY1</accession>
<reference evidence="3 4" key="1">
    <citation type="submission" date="2020-08" db="EMBL/GenBank/DDBJ databases">
        <title>Genomic Encyclopedia of Type Strains, Phase IV (KMG-IV): sequencing the most valuable type-strain genomes for metagenomic binning, comparative biology and taxonomic classification.</title>
        <authorList>
            <person name="Goeker M."/>
        </authorList>
    </citation>
    <scope>NUCLEOTIDE SEQUENCE [LARGE SCALE GENOMIC DNA]</scope>
    <source>
        <strain evidence="3 4">DSM 25799</strain>
    </source>
</reference>
<keyword evidence="2" id="KW-1133">Transmembrane helix</keyword>
<evidence type="ECO:0000256" key="2">
    <source>
        <dbReference type="SAM" id="Phobius"/>
    </source>
</evidence>
<evidence type="ECO:0000256" key="1">
    <source>
        <dbReference type="SAM" id="MobiDB-lite"/>
    </source>
</evidence>
<feature type="compositionally biased region" description="Low complexity" evidence="1">
    <location>
        <begin position="245"/>
        <end position="317"/>
    </location>
</feature>
<comment type="caution">
    <text evidence="3">The sequence shown here is derived from an EMBL/GenBank/DDBJ whole genome shotgun (WGS) entry which is preliminary data.</text>
</comment>
<dbReference type="AlphaFoldDB" id="A0A7W8CWY1"/>
<organism evidence="3 4">
    <name type="scientific">Catenisphaera adipataccumulans</name>
    <dbReference type="NCBI Taxonomy" id="700500"/>
    <lineage>
        <taxon>Bacteria</taxon>
        <taxon>Bacillati</taxon>
        <taxon>Bacillota</taxon>
        <taxon>Erysipelotrichia</taxon>
        <taxon>Erysipelotrichales</taxon>
        <taxon>Erysipelotrichaceae</taxon>
        <taxon>Catenisphaera</taxon>
    </lineage>
</organism>
<feature type="region of interest" description="Disordered" evidence="1">
    <location>
        <begin position="243"/>
        <end position="317"/>
    </location>
</feature>
<sequence>MDTATKTRTIIVIVAVLCLLIFLIRHGIDSASNQLELIAGENEVVEISEKEAEDYNLRDLVKESTGRLEIQGTIDQDSYKKQKITFISKKGTSTKTESIYVKITKPTTDVTIDLYNDIVNVTLSDTSFVMSDVVKKIGGETITYLSQSQVYTEKVTGRTSIAYFYSKDYDLNTVGMYQVQLIVIDADGNESHAYFAVQVCRDKEVEDKDIKDLREKAYAKGGVLYNVKQSDNVTIHKKIVDPVETTSTDSTESSTESSTETDTSQSATSSDTYTDSYDYSTDYYGSDGSTDYSTDSDDSSYYTDDYGSYGYDYYDDGSTGYDYGYYQ</sequence>
<feature type="transmembrane region" description="Helical" evidence="2">
    <location>
        <begin position="9"/>
        <end position="28"/>
    </location>
</feature>
<keyword evidence="2" id="KW-0812">Transmembrane</keyword>